<dbReference type="InterPro" id="IPR019529">
    <property type="entry name" value="Syntaxin-18_N"/>
</dbReference>
<evidence type="ECO:0000256" key="3">
    <source>
        <dbReference type="ARBA" id="ARBA00022448"/>
    </source>
</evidence>
<evidence type="ECO:0000256" key="10">
    <source>
        <dbReference type="SAM" id="Phobius"/>
    </source>
</evidence>
<keyword evidence="7" id="KW-0175">Coiled coil</keyword>
<evidence type="ECO:0000313" key="13">
    <source>
        <dbReference type="EMBL" id="WWC64015.1"/>
    </source>
</evidence>
<dbReference type="OrthoDB" id="342981at2759"/>
<gene>
    <name evidence="12" type="ORF">I303_08120</name>
    <name evidence="13" type="ORF">I303_106621</name>
</gene>
<proteinExistence type="inferred from homology"/>
<reference evidence="13" key="2">
    <citation type="submission" date="2013-07" db="EMBL/GenBank/DDBJ databases">
        <authorList>
            <consortium name="The Broad Institute Genome Sequencing Platform"/>
            <person name="Cuomo C."/>
            <person name="Litvintseva A."/>
            <person name="Chen Y."/>
            <person name="Heitman J."/>
            <person name="Sun S."/>
            <person name="Springer D."/>
            <person name="Dromer F."/>
            <person name="Young S.K."/>
            <person name="Zeng Q."/>
            <person name="Gargeya S."/>
            <person name="Fitzgerald M."/>
            <person name="Abouelleil A."/>
            <person name="Alvarado L."/>
            <person name="Berlin A.M."/>
            <person name="Chapman S.B."/>
            <person name="Dewar J."/>
            <person name="Goldberg J."/>
            <person name="Griggs A."/>
            <person name="Gujja S."/>
            <person name="Hansen M."/>
            <person name="Howarth C."/>
            <person name="Imamovic A."/>
            <person name="Larimer J."/>
            <person name="McCowan C."/>
            <person name="Murphy C."/>
            <person name="Pearson M."/>
            <person name="Priest M."/>
            <person name="Roberts A."/>
            <person name="Saif S."/>
            <person name="Shea T."/>
            <person name="Sykes S."/>
            <person name="Wortman J."/>
            <person name="Nusbaum C."/>
            <person name="Birren B."/>
        </authorList>
    </citation>
    <scope>NUCLEOTIDE SEQUENCE</scope>
    <source>
        <strain evidence="13">CBS 10117</strain>
    </source>
</reference>
<dbReference type="EMBL" id="KI894037">
    <property type="protein sequence ID" value="OBR81350.1"/>
    <property type="molecule type" value="Genomic_DNA"/>
</dbReference>
<evidence type="ECO:0000313" key="12">
    <source>
        <dbReference type="EMBL" id="OBR81350.1"/>
    </source>
</evidence>
<dbReference type="EMBL" id="CP144537">
    <property type="protein sequence ID" value="WWC64015.1"/>
    <property type="molecule type" value="Genomic_DNA"/>
</dbReference>
<dbReference type="KEGG" id="kdj:28971819"/>
<evidence type="ECO:0000259" key="11">
    <source>
        <dbReference type="PROSITE" id="PS50192"/>
    </source>
</evidence>
<dbReference type="GeneID" id="28971819"/>
<comment type="subcellular location">
    <subcellularLocation>
        <location evidence="1">Membrane</location>
        <topology evidence="1">Single-pass type IV membrane protein</topology>
    </subcellularLocation>
</comment>
<keyword evidence="14" id="KW-1185">Reference proteome</keyword>
<comment type="similarity">
    <text evidence="2">Belongs to the syntaxin family.</text>
</comment>
<reference evidence="13" key="3">
    <citation type="submission" date="2024-02" db="EMBL/GenBank/DDBJ databases">
        <title>Comparative genomics of Cryptococcus and Kwoniella reveals pathogenesis evolution and contrasting modes of karyotype evolution via chromosome fusion or intercentromeric recombination.</title>
        <authorList>
            <person name="Coelho M.A."/>
            <person name="David-Palma M."/>
            <person name="Shea T."/>
            <person name="Bowers K."/>
            <person name="McGinley-Smith S."/>
            <person name="Mohammad A.W."/>
            <person name="Gnirke A."/>
            <person name="Yurkov A.M."/>
            <person name="Nowrousian M."/>
            <person name="Sun S."/>
            <person name="Cuomo C.A."/>
            <person name="Heitman J."/>
        </authorList>
    </citation>
    <scope>NUCLEOTIDE SEQUENCE</scope>
    <source>
        <strain evidence="13">CBS 10117</strain>
    </source>
</reference>
<dbReference type="STRING" id="1296121.A0A1A5ZU78"/>
<name>A0A1A5ZU78_9TREE</name>
<evidence type="ECO:0000313" key="14">
    <source>
        <dbReference type="Proteomes" id="UP000078595"/>
    </source>
</evidence>
<dbReference type="GO" id="GO:0031201">
    <property type="term" value="C:SNARE complex"/>
    <property type="evidence" value="ECO:0007669"/>
    <property type="project" value="TreeGrafter"/>
</dbReference>
<keyword evidence="4 10" id="KW-0812">Transmembrane</keyword>
<organism evidence="12">
    <name type="scientific">Kwoniella dejecticola CBS 10117</name>
    <dbReference type="NCBI Taxonomy" id="1296121"/>
    <lineage>
        <taxon>Eukaryota</taxon>
        <taxon>Fungi</taxon>
        <taxon>Dikarya</taxon>
        <taxon>Basidiomycota</taxon>
        <taxon>Agaricomycotina</taxon>
        <taxon>Tremellomycetes</taxon>
        <taxon>Tremellales</taxon>
        <taxon>Cryptococcaceae</taxon>
        <taxon>Kwoniella</taxon>
    </lineage>
</organism>
<feature type="region of interest" description="Disordered" evidence="9">
    <location>
        <begin position="81"/>
        <end position="101"/>
    </location>
</feature>
<evidence type="ECO:0000256" key="9">
    <source>
        <dbReference type="SAM" id="MobiDB-lite"/>
    </source>
</evidence>
<sequence>MPPIDLTSSFQSVFSEKLSSVPPSIRSKSPSRISTSRKGKGKQADHEDEEEFLKEAYRIYNHLQSLEYLLITVRKAYLSNVEPPPLSRRNHRLQPDSAERDKEEDEWKRWEKVKYLTDKERDEIDLRARMILRRCKDRVNVMEAAELARKSKNPSISSTKSAVLSFLPSLLPNESSSTSFQPLITAHRASVIWKLNDWLAKLTSNVSNLQEERFKRKEERMKSLGSNASIEASRLNSTINTTNYTNNRSKVNIPDGRIINVDDPAYSSSGVDDNHPGSGIGIIGPDANQPQLSEKQIQEYENENNILLENMSSTLSSVLSAESSLLEISQLQNELIQHLNSQTEMIDQLYEDAIGSVNEVGKANEQLKQARKRGQESRLFLLIFLMGASFALLFLDWYAA</sequence>
<dbReference type="PANTHER" id="PTHR15959">
    <property type="entry name" value="SYNTAXIN-18"/>
    <property type="match status" value="1"/>
</dbReference>
<dbReference type="Gene3D" id="1.20.5.110">
    <property type="match status" value="1"/>
</dbReference>
<dbReference type="AlphaFoldDB" id="A0A1A5ZU78"/>
<evidence type="ECO:0000256" key="1">
    <source>
        <dbReference type="ARBA" id="ARBA00004211"/>
    </source>
</evidence>
<accession>A0A1A5ZU78</accession>
<feature type="region of interest" description="Disordered" evidence="9">
    <location>
        <begin position="15"/>
        <end position="47"/>
    </location>
</feature>
<protein>
    <submittedName>
        <fullName evidence="12">Syntaxin 18</fullName>
    </submittedName>
</protein>
<reference evidence="12" key="1">
    <citation type="submission" date="2013-07" db="EMBL/GenBank/DDBJ databases">
        <title>The Genome Sequence of Cryptococcus dejecticola CBS10117.</title>
        <authorList>
            <consortium name="The Broad Institute Genome Sequencing Platform"/>
            <person name="Cuomo C."/>
            <person name="Litvintseva A."/>
            <person name="Chen Y."/>
            <person name="Heitman J."/>
            <person name="Sun S."/>
            <person name="Springer D."/>
            <person name="Dromer F."/>
            <person name="Young S.K."/>
            <person name="Zeng Q."/>
            <person name="Gargeya S."/>
            <person name="Fitzgerald M."/>
            <person name="Abouelleil A."/>
            <person name="Alvarado L."/>
            <person name="Berlin A.M."/>
            <person name="Chapman S.B."/>
            <person name="Dewar J."/>
            <person name="Goldberg J."/>
            <person name="Griggs A."/>
            <person name="Gujja S."/>
            <person name="Hansen M."/>
            <person name="Howarth C."/>
            <person name="Imamovic A."/>
            <person name="Larimer J."/>
            <person name="McCowan C."/>
            <person name="Murphy C."/>
            <person name="Pearson M."/>
            <person name="Priest M."/>
            <person name="Roberts A."/>
            <person name="Saif S."/>
            <person name="Shea T."/>
            <person name="Sykes S."/>
            <person name="Wortman J."/>
            <person name="Nusbaum C."/>
            <person name="Birren B."/>
        </authorList>
    </citation>
    <scope>NUCLEOTIDE SEQUENCE [LARGE SCALE GENOMIC DNA]</scope>
    <source>
        <strain evidence="12">CBS 10117</strain>
    </source>
</reference>
<dbReference type="SUPFAM" id="SSF58038">
    <property type="entry name" value="SNARE fusion complex"/>
    <property type="match status" value="1"/>
</dbReference>
<dbReference type="Proteomes" id="UP000078595">
    <property type="component" value="Chromosome 8"/>
</dbReference>
<dbReference type="RefSeq" id="XP_018259192.1">
    <property type="nucleotide sequence ID" value="XM_018411380.1"/>
</dbReference>
<dbReference type="GO" id="GO:0005783">
    <property type="term" value="C:endoplasmic reticulum"/>
    <property type="evidence" value="ECO:0007669"/>
    <property type="project" value="TreeGrafter"/>
</dbReference>
<keyword evidence="8 10" id="KW-0472">Membrane</keyword>
<evidence type="ECO:0000256" key="7">
    <source>
        <dbReference type="ARBA" id="ARBA00023054"/>
    </source>
</evidence>
<dbReference type="VEuPathDB" id="FungiDB:I303_08120"/>
<dbReference type="GO" id="GO:0006890">
    <property type="term" value="P:retrograde vesicle-mediated transport, Golgi to endoplasmic reticulum"/>
    <property type="evidence" value="ECO:0007669"/>
    <property type="project" value="TreeGrafter"/>
</dbReference>
<dbReference type="PROSITE" id="PS50192">
    <property type="entry name" value="T_SNARE"/>
    <property type="match status" value="1"/>
</dbReference>
<keyword evidence="3" id="KW-0813">Transport</keyword>
<feature type="domain" description="T-SNARE coiled-coil homology" evidence="11">
    <location>
        <begin position="308"/>
        <end position="370"/>
    </location>
</feature>
<dbReference type="PANTHER" id="PTHR15959:SF0">
    <property type="entry name" value="SYNTAXIN-18"/>
    <property type="match status" value="1"/>
</dbReference>
<keyword evidence="6 10" id="KW-1133">Transmembrane helix</keyword>
<keyword evidence="5" id="KW-0653">Protein transport</keyword>
<feature type="compositionally biased region" description="Low complexity" evidence="9">
    <location>
        <begin position="19"/>
        <end position="34"/>
    </location>
</feature>
<evidence type="ECO:0000256" key="5">
    <source>
        <dbReference type="ARBA" id="ARBA00022927"/>
    </source>
</evidence>
<dbReference type="FunFam" id="1.20.5.110:FF:000069">
    <property type="entry name" value="Related to syntaxin 18"/>
    <property type="match status" value="1"/>
</dbReference>
<dbReference type="Pfam" id="PF10496">
    <property type="entry name" value="Syntaxin-18_N"/>
    <property type="match status" value="1"/>
</dbReference>
<evidence type="ECO:0000256" key="8">
    <source>
        <dbReference type="ARBA" id="ARBA00023136"/>
    </source>
</evidence>
<dbReference type="GO" id="GO:0015031">
    <property type="term" value="P:protein transport"/>
    <property type="evidence" value="ECO:0007669"/>
    <property type="project" value="UniProtKB-KW"/>
</dbReference>
<evidence type="ECO:0000256" key="6">
    <source>
        <dbReference type="ARBA" id="ARBA00022989"/>
    </source>
</evidence>
<feature type="transmembrane region" description="Helical" evidence="10">
    <location>
        <begin position="379"/>
        <end position="399"/>
    </location>
</feature>
<dbReference type="InterPro" id="IPR000727">
    <property type="entry name" value="T_SNARE_dom"/>
</dbReference>
<evidence type="ECO:0000256" key="4">
    <source>
        <dbReference type="ARBA" id="ARBA00022692"/>
    </source>
</evidence>
<evidence type="ECO:0000256" key="2">
    <source>
        <dbReference type="ARBA" id="ARBA00009063"/>
    </source>
</evidence>